<dbReference type="InterPro" id="IPR013766">
    <property type="entry name" value="Thioredoxin_domain"/>
</dbReference>
<dbReference type="Pfam" id="PF00578">
    <property type="entry name" value="AhpC-TSA"/>
    <property type="match status" value="1"/>
</dbReference>
<feature type="domain" description="Thioredoxin" evidence="3">
    <location>
        <begin position="19"/>
        <end position="164"/>
    </location>
</feature>
<evidence type="ECO:0000256" key="2">
    <source>
        <dbReference type="SAM" id="SignalP"/>
    </source>
</evidence>
<evidence type="ECO:0000256" key="1">
    <source>
        <dbReference type="ARBA" id="ARBA00023284"/>
    </source>
</evidence>
<dbReference type="InterPro" id="IPR000866">
    <property type="entry name" value="AhpC/TSA"/>
</dbReference>
<dbReference type="InterPro" id="IPR017937">
    <property type="entry name" value="Thioredoxin_CS"/>
</dbReference>
<dbReference type="Proteomes" id="UP000223913">
    <property type="component" value="Unassembled WGS sequence"/>
</dbReference>
<dbReference type="GO" id="GO:0016209">
    <property type="term" value="F:antioxidant activity"/>
    <property type="evidence" value="ECO:0007669"/>
    <property type="project" value="InterPro"/>
</dbReference>
<dbReference type="Gene3D" id="3.40.30.10">
    <property type="entry name" value="Glutaredoxin"/>
    <property type="match status" value="1"/>
</dbReference>
<dbReference type="CDD" id="cd02966">
    <property type="entry name" value="TlpA_like_family"/>
    <property type="match status" value="1"/>
</dbReference>
<comment type="caution">
    <text evidence="4">The sequence shown here is derived from an EMBL/GenBank/DDBJ whole genome shotgun (WGS) entry which is preliminary data.</text>
</comment>
<evidence type="ECO:0000259" key="3">
    <source>
        <dbReference type="PROSITE" id="PS51352"/>
    </source>
</evidence>
<proteinExistence type="predicted"/>
<keyword evidence="1" id="KW-0676">Redox-active center</keyword>
<dbReference type="EMBL" id="PDUD01000003">
    <property type="protein sequence ID" value="PHN08084.1"/>
    <property type="molecule type" value="Genomic_DNA"/>
</dbReference>
<dbReference type="RefSeq" id="WP_099148603.1">
    <property type="nucleotide sequence ID" value="NZ_PDUD01000003.1"/>
</dbReference>
<dbReference type="InterPro" id="IPR036249">
    <property type="entry name" value="Thioredoxin-like_sf"/>
</dbReference>
<name>A0A2D0NHU7_FLAN2</name>
<dbReference type="AlphaFoldDB" id="A0A2D0NHU7"/>
<keyword evidence="5" id="KW-1185">Reference proteome</keyword>
<dbReference type="SUPFAM" id="SSF52833">
    <property type="entry name" value="Thioredoxin-like"/>
    <property type="match status" value="1"/>
</dbReference>
<sequence length="165" mass="18385">MKVLNVLAVFFFVLLSAPGFSQNTLPSTNLKTLDGKNVDLISFADNGKTTIISMWATWCAPCKKELDAIAEVYEEWQSKYNVELVAITIDTQRQLAKVKPMVESKGWKFTILSDANNQLRNSMGVVSIPQTFVVSSSGEIVFSHTGYSPGDEFELEEQLKLLVNE</sequence>
<dbReference type="PROSITE" id="PS00194">
    <property type="entry name" value="THIOREDOXIN_1"/>
    <property type="match status" value="1"/>
</dbReference>
<dbReference type="InterPro" id="IPR050553">
    <property type="entry name" value="Thioredoxin_ResA/DsbE_sf"/>
</dbReference>
<feature type="signal peptide" evidence="2">
    <location>
        <begin position="1"/>
        <end position="21"/>
    </location>
</feature>
<reference evidence="4 5" key="1">
    <citation type="submission" date="2017-10" db="EMBL/GenBank/DDBJ databases">
        <title>The draft genome sequence of Lewinella nigricans NBRC 102662.</title>
        <authorList>
            <person name="Wang K."/>
        </authorList>
    </citation>
    <scope>NUCLEOTIDE SEQUENCE [LARGE SCALE GENOMIC DNA]</scope>
    <source>
        <strain evidence="4 5">NBRC 102662</strain>
    </source>
</reference>
<gene>
    <name evidence="4" type="ORF">CRP01_03450</name>
</gene>
<feature type="chain" id="PRO_5012316403" evidence="2">
    <location>
        <begin position="22"/>
        <end position="165"/>
    </location>
</feature>
<protein>
    <submittedName>
        <fullName evidence="4">Alkyl hydroperoxide reductase</fullName>
    </submittedName>
</protein>
<organism evidence="4 5">
    <name type="scientific">Flavilitoribacter nigricans (strain ATCC 23147 / DSM 23189 / NBRC 102662 / NCIMB 1420 / SS-2)</name>
    <name type="common">Lewinella nigricans</name>
    <dbReference type="NCBI Taxonomy" id="1122177"/>
    <lineage>
        <taxon>Bacteria</taxon>
        <taxon>Pseudomonadati</taxon>
        <taxon>Bacteroidota</taxon>
        <taxon>Saprospiria</taxon>
        <taxon>Saprospirales</taxon>
        <taxon>Lewinellaceae</taxon>
        <taxon>Flavilitoribacter</taxon>
    </lineage>
</organism>
<dbReference type="PANTHER" id="PTHR42852:SF17">
    <property type="entry name" value="THIOREDOXIN-LIKE PROTEIN HI_1115"/>
    <property type="match status" value="1"/>
</dbReference>
<evidence type="ECO:0000313" key="4">
    <source>
        <dbReference type="EMBL" id="PHN08084.1"/>
    </source>
</evidence>
<dbReference type="GO" id="GO:0016491">
    <property type="term" value="F:oxidoreductase activity"/>
    <property type="evidence" value="ECO:0007669"/>
    <property type="project" value="InterPro"/>
</dbReference>
<keyword evidence="2" id="KW-0732">Signal</keyword>
<dbReference type="OrthoDB" id="9794348at2"/>
<dbReference type="PROSITE" id="PS51352">
    <property type="entry name" value="THIOREDOXIN_2"/>
    <property type="match status" value="1"/>
</dbReference>
<accession>A0A2D0NHU7</accession>
<evidence type="ECO:0000313" key="5">
    <source>
        <dbReference type="Proteomes" id="UP000223913"/>
    </source>
</evidence>
<dbReference type="PANTHER" id="PTHR42852">
    <property type="entry name" value="THIOL:DISULFIDE INTERCHANGE PROTEIN DSBE"/>
    <property type="match status" value="1"/>
</dbReference>